<dbReference type="Proteomes" id="UP001152561">
    <property type="component" value="Unassembled WGS sequence"/>
</dbReference>
<organism evidence="1 2">
    <name type="scientific">Anisodus acutangulus</name>
    <dbReference type="NCBI Taxonomy" id="402998"/>
    <lineage>
        <taxon>Eukaryota</taxon>
        <taxon>Viridiplantae</taxon>
        <taxon>Streptophyta</taxon>
        <taxon>Embryophyta</taxon>
        <taxon>Tracheophyta</taxon>
        <taxon>Spermatophyta</taxon>
        <taxon>Magnoliopsida</taxon>
        <taxon>eudicotyledons</taxon>
        <taxon>Gunneridae</taxon>
        <taxon>Pentapetalae</taxon>
        <taxon>asterids</taxon>
        <taxon>lamiids</taxon>
        <taxon>Solanales</taxon>
        <taxon>Solanaceae</taxon>
        <taxon>Solanoideae</taxon>
        <taxon>Hyoscyameae</taxon>
        <taxon>Anisodus</taxon>
    </lineage>
</organism>
<name>A0A9Q1LD61_9SOLA</name>
<dbReference type="EMBL" id="JAJAGQ010000020">
    <property type="protein sequence ID" value="KAJ8532526.1"/>
    <property type="molecule type" value="Genomic_DNA"/>
</dbReference>
<protein>
    <submittedName>
        <fullName evidence="1">Uncharacterized protein</fullName>
    </submittedName>
</protein>
<evidence type="ECO:0000313" key="2">
    <source>
        <dbReference type="Proteomes" id="UP001152561"/>
    </source>
</evidence>
<sequence length="85" mass="10129">MQNSEDRVNINQISTKGRCNLIRWNKARDQGAIDGHRRFDWANGWFHVRLPEFCWQAHRDVMKTVAHFSLLYEMGDYQAASQELY</sequence>
<comment type="caution">
    <text evidence="1">The sequence shown here is derived from an EMBL/GenBank/DDBJ whole genome shotgun (WGS) entry which is preliminary data.</text>
</comment>
<evidence type="ECO:0000313" key="1">
    <source>
        <dbReference type="EMBL" id="KAJ8532526.1"/>
    </source>
</evidence>
<dbReference type="AlphaFoldDB" id="A0A9Q1LD61"/>
<accession>A0A9Q1LD61</accession>
<reference evidence="2" key="1">
    <citation type="journal article" date="2023" name="Proc. Natl. Acad. Sci. U.S.A.">
        <title>Genomic and structural basis for evolution of tropane alkaloid biosynthesis.</title>
        <authorList>
            <person name="Wanga Y.-J."/>
            <person name="Taina T."/>
            <person name="Yua J.-Y."/>
            <person name="Lia J."/>
            <person name="Xua B."/>
            <person name="Chenc J."/>
            <person name="D'Auriad J.C."/>
            <person name="Huanga J.-P."/>
            <person name="Huanga S.-X."/>
        </authorList>
    </citation>
    <scope>NUCLEOTIDE SEQUENCE [LARGE SCALE GENOMIC DNA]</scope>
    <source>
        <strain evidence="2">cv. KIB-2019</strain>
    </source>
</reference>
<gene>
    <name evidence="1" type="ORF">K7X08_012449</name>
</gene>
<keyword evidence="2" id="KW-1185">Reference proteome</keyword>
<proteinExistence type="predicted"/>